<feature type="region of interest" description="Disordered" evidence="1">
    <location>
        <begin position="257"/>
        <end position="297"/>
    </location>
</feature>
<dbReference type="Proteomes" id="UP001205105">
    <property type="component" value="Unassembled WGS sequence"/>
</dbReference>
<proteinExistence type="predicted"/>
<evidence type="ECO:0000313" key="3">
    <source>
        <dbReference type="Proteomes" id="UP001205105"/>
    </source>
</evidence>
<evidence type="ECO:0000313" key="2">
    <source>
        <dbReference type="EMBL" id="KAI7842918.1"/>
    </source>
</evidence>
<evidence type="ECO:0000256" key="1">
    <source>
        <dbReference type="SAM" id="MobiDB-lite"/>
    </source>
</evidence>
<dbReference type="EMBL" id="JADXDR010000046">
    <property type="protein sequence ID" value="KAI7842918.1"/>
    <property type="molecule type" value="Genomic_DNA"/>
</dbReference>
<dbReference type="AlphaFoldDB" id="A0AAD5DUV7"/>
<keyword evidence="3" id="KW-1185">Reference proteome</keyword>
<comment type="caution">
    <text evidence="2">The sequence shown here is derived from an EMBL/GenBank/DDBJ whole genome shotgun (WGS) entry which is preliminary data.</text>
</comment>
<protein>
    <submittedName>
        <fullName evidence="2">Uncharacterized protein</fullName>
    </submittedName>
</protein>
<name>A0AAD5DUV7_9CHLO</name>
<sequence>MNVGRLVPCVRRNAGTDLAAVEEFASALSAASHCCTPAEALDIIAAKSATCLRCVFAAHITFVHAYCGPLLARARPLLDHKRLMPLHLSVPIKAAFDCAAELLALAARCDKFASLPTGFFVPAGQASTTFISEQLSALLTALAPAAAALNLTVAAASGLVSEEVRHQVQAHATDRVLRGQEASSQQLQQVQHATDRVLRGQEASSQQLQQLLGGQEALNRQVLQQLLGGQEAFNRQVLQQLAGLALAVQGNATRGDRGGVIPSPASENQGANAKGIDSAAASPHKPFPGFPILPHLR</sequence>
<reference evidence="2" key="1">
    <citation type="submission" date="2020-11" db="EMBL/GenBank/DDBJ databases">
        <title>Chlorella ohadii genome sequencing and assembly.</title>
        <authorList>
            <person name="Murik O."/>
            <person name="Treves H."/>
            <person name="Kedem I."/>
            <person name="Shotland Y."/>
            <person name="Kaplan A."/>
        </authorList>
    </citation>
    <scope>NUCLEOTIDE SEQUENCE</scope>
    <source>
        <strain evidence="2">1</strain>
    </source>
</reference>
<accession>A0AAD5DUV7</accession>
<organism evidence="2 3">
    <name type="scientific">Chlorella ohadii</name>
    <dbReference type="NCBI Taxonomy" id="2649997"/>
    <lineage>
        <taxon>Eukaryota</taxon>
        <taxon>Viridiplantae</taxon>
        <taxon>Chlorophyta</taxon>
        <taxon>core chlorophytes</taxon>
        <taxon>Trebouxiophyceae</taxon>
        <taxon>Chlorellales</taxon>
        <taxon>Chlorellaceae</taxon>
        <taxon>Chlorella clade</taxon>
        <taxon>Chlorella</taxon>
    </lineage>
</organism>
<gene>
    <name evidence="2" type="ORF">COHA_003429</name>
</gene>